<dbReference type="Proteomes" id="UP001595528">
    <property type="component" value="Unassembled WGS sequence"/>
</dbReference>
<accession>A0ABV7L702</accession>
<keyword evidence="2" id="KW-1185">Reference proteome</keyword>
<gene>
    <name evidence="1" type="ORF">ACFOGJ_24075</name>
</gene>
<dbReference type="EMBL" id="JBHRTR010000044">
    <property type="protein sequence ID" value="MFC3230348.1"/>
    <property type="molecule type" value="Genomic_DNA"/>
</dbReference>
<evidence type="ECO:0000313" key="2">
    <source>
        <dbReference type="Proteomes" id="UP001595528"/>
    </source>
</evidence>
<protein>
    <submittedName>
        <fullName evidence="1">Uncharacterized protein</fullName>
    </submittedName>
</protein>
<reference evidence="2" key="1">
    <citation type="journal article" date="2019" name="Int. J. Syst. Evol. Microbiol.">
        <title>The Global Catalogue of Microorganisms (GCM) 10K type strain sequencing project: providing services to taxonomists for standard genome sequencing and annotation.</title>
        <authorList>
            <consortium name="The Broad Institute Genomics Platform"/>
            <consortium name="The Broad Institute Genome Sequencing Center for Infectious Disease"/>
            <person name="Wu L."/>
            <person name="Ma J."/>
        </authorList>
    </citation>
    <scope>NUCLEOTIDE SEQUENCE [LARGE SCALE GENOMIC DNA]</scope>
    <source>
        <strain evidence="2">KCTC 42964</strain>
    </source>
</reference>
<proteinExistence type="predicted"/>
<dbReference type="RefSeq" id="WP_379905441.1">
    <property type="nucleotide sequence ID" value="NZ_JBHRTR010000044.1"/>
</dbReference>
<sequence>MARIKGSEAVRGALALAVCESGKPLSDISDADLRKAGWTETRDLALELAVRGIWLPCDLVDSVDHFHPEDLVESWAELDAETRAFTKSLADIPGRSIHE</sequence>
<name>A0ABV7L702_9PROT</name>
<comment type="caution">
    <text evidence="1">The sequence shown here is derived from an EMBL/GenBank/DDBJ whole genome shotgun (WGS) entry which is preliminary data.</text>
</comment>
<evidence type="ECO:0000313" key="1">
    <source>
        <dbReference type="EMBL" id="MFC3230348.1"/>
    </source>
</evidence>
<organism evidence="1 2">
    <name type="scientific">Marinibaculum pumilum</name>
    <dbReference type="NCBI Taxonomy" id="1766165"/>
    <lineage>
        <taxon>Bacteria</taxon>
        <taxon>Pseudomonadati</taxon>
        <taxon>Pseudomonadota</taxon>
        <taxon>Alphaproteobacteria</taxon>
        <taxon>Rhodospirillales</taxon>
        <taxon>Rhodospirillaceae</taxon>
        <taxon>Marinibaculum</taxon>
    </lineage>
</organism>